<dbReference type="Gene3D" id="3.40.50.1820">
    <property type="entry name" value="alpha/beta hydrolase"/>
    <property type="match status" value="1"/>
</dbReference>
<dbReference type="PANTHER" id="PTHR46438:SF11">
    <property type="entry name" value="LIPASE-RELATED"/>
    <property type="match status" value="1"/>
</dbReference>
<dbReference type="PANTHER" id="PTHR46438">
    <property type="entry name" value="ALPHA/BETA-HYDROLASES SUPERFAMILY PROTEIN"/>
    <property type="match status" value="1"/>
</dbReference>
<dbReference type="Proteomes" id="UP000781958">
    <property type="component" value="Unassembled WGS sequence"/>
</dbReference>
<evidence type="ECO:0000313" key="3">
    <source>
        <dbReference type="Proteomes" id="UP000781958"/>
    </source>
</evidence>
<reference evidence="2 3" key="1">
    <citation type="submission" date="2021-03" db="EMBL/GenBank/DDBJ databases">
        <title>Genomic Encyclopedia of Type Strains, Phase III (KMG-III): the genomes of soil and plant-associated and newly described type strains.</title>
        <authorList>
            <person name="Whitman W."/>
        </authorList>
    </citation>
    <scope>NUCLEOTIDE SEQUENCE [LARGE SCALE GENOMIC DNA]</scope>
    <source>
        <strain evidence="2 3">IMMIB AFH-6</strain>
    </source>
</reference>
<dbReference type="InterPro" id="IPR029058">
    <property type="entry name" value="AB_hydrolase_fold"/>
</dbReference>
<organism evidence="2 3">
    <name type="scientific">Azospirillum rugosum</name>
    <dbReference type="NCBI Taxonomy" id="416170"/>
    <lineage>
        <taxon>Bacteria</taxon>
        <taxon>Pseudomonadati</taxon>
        <taxon>Pseudomonadota</taxon>
        <taxon>Alphaproteobacteria</taxon>
        <taxon>Rhodospirillales</taxon>
        <taxon>Azospirillaceae</taxon>
        <taxon>Azospirillum</taxon>
    </lineage>
</organism>
<dbReference type="Pfam" id="PF00561">
    <property type="entry name" value="Abhydrolase_1"/>
    <property type="match status" value="1"/>
</dbReference>
<comment type="caution">
    <text evidence="2">The sequence shown here is derived from an EMBL/GenBank/DDBJ whole genome shotgun (WGS) entry which is preliminary data.</text>
</comment>
<accession>A0ABS4SW55</accession>
<proteinExistence type="predicted"/>
<name>A0ABS4SW55_9PROT</name>
<dbReference type="RefSeq" id="WP_209772390.1">
    <property type="nucleotide sequence ID" value="NZ_JAGINP010000035.1"/>
</dbReference>
<dbReference type="InterPro" id="IPR000073">
    <property type="entry name" value="AB_hydrolase_1"/>
</dbReference>
<sequence length="282" mass="31160">MQVRYCTLNGEKSRYYEAGSGPPILLLHGVGSSADSWIRTAEALSGVARVIAPDLPGHGFTPARPYEGAPQGAMMEHILALIDHLELRRFSVGGSSFGAMLALLTYFARKESVERIVLTSSATATLPDEERLAGLKQAYNASIAAYRAPSLESVIGRSRNLFFDPDKVSRELALLQLNIFAQPGMEANFEKLLRGLMDMEAVRPYRVDHRFGEIAVPLLMIWGLQDRQVNVHRAIEAARQAAEAYFVGMENCGHVPHLEHPERVHELMAAFLSGESLAQYRV</sequence>
<dbReference type="SUPFAM" id="SSF53474">
    <property type="entry name" value="alpha/beta-Hydrolases"/>
    <property type="match status" value="1"/>
</dbReference>
<protein>
    <submittedName>
        <fullName evidence="2">Pimeloyl-ACP methyl ester carboxylesterase</fullName>
    </submittedName>
</protein>
<evidence type="ECO:0000313" key="2">
    <source>
        <dbReference type="EMBL" id="MBP2296792.1"/>
    </source>
</evidence>
<feature type="domain" description="AB hydrolase-1" evidence="1">
    <location>
        <begin position="22"/>
        <end position="261"/>
    </location>
</feature>
<keyword evidence="3" id="KW-1185">Reference proteome</keyword>
<dbReference type="PRINTS" id="PR00111">
    <property type="entry name" value="ABHYDROLASE"/>
</dbReference>
<gene>
    <name evidence="2" type="ORF">J2851_006610</name>
</gene>
<evidence type="ECO:0000259" key="1">
    <source>
        <dbReference type="Pfam" id="PF00561"/>
    </source>
</evidence>
<dbReference type="EMBL" id="JAGINP010000035">
    <property type="protein sequence ID" value="MBP2296792.1"/>
    <property type="molecule type" value="Genomic_DNA"/>
</dbReference>